<keyword evidence="3" id="KW-0408">Iron</keyword>
<evidence type="ECO:0000256" key="2">
    <source>
        <dbReference type="ARBA" id="ARBA00022723"/>
    </source>
</evidence>
<dbReference type="InterPro" id="IPR009061">
    <property type="entry name" value="DNA-bd_dom_put_sf"/>
</dbReference>
<keyword evidence="7" id="KW-0804">Transcription</keyword>
<gene>
    <name evidence="9" type="ORF">CAL13_03630</name>
</gene>
<evidence type="ECO:0000313" key="9">
    <source>
        <dbReference type="EMBL" id="ARP88506.1"/>
    </source>
</evidence>
<dbReference type="InterPro" id="IPR047057">
    <property type="entry name" value="MerR_fam"/>
</dbReference>
<dbReference type="GO" id="GO:0003700">
    <property type="term" value="F:DNA-binding transcription factor activity"/>
    <property type="evidence" value="ECO:0007669"/>
    <property type="project" value="InterPro"/>
</dbReference>
<dbReference type="Proteomes" id="UP000194139">
    <property type="component" value="Chromosome"/>
</dbReference>
<dbReference type="InterPro" id="IPR015358">
    <property type="entry name" value="Tscrpt_reg_MerR_DNA-bd"/>
</dbReference>
<keyword evidence="1" id="KW-0001">2Fe-2S</keyword>
<feature type="domain" description="HTH merR-type" evidence="8">
    <location>
        <begin position="1"/>
        <end position="69"/>
    </location>
</feature>
<dbReference type="CDD" id="cd01110">
    <property type="entry name" value="HTH_SoxR"/>
    <property type="match status" value="1"/>
</dbReference>
<keyword evidence="2" id="KW-0479">Metal-binding</keyword>
<dbReference type="PROSITE" id="PS00552">
    <property type="entry name" value="HTH_MERR_1"/>
    <property type="match status" value="1"/>
</dbReference>
<evidence type="ECO:0000313" key="10">
    <source>
        <dbReference type="Proteomes" id="UP000194139"/>
    </source>
</evidence>
<sequence length="151" mass="16451">MLSVGELARRSGVAVSTLHFYEREGLIESVRTSGNQRRYARGVLRRVALIRVAQHVGISLADIAAALATLPPGGAPTRADWQRFSAQWRADLDARIAQLKRLRDMLDDCIGCGCLSMEGCGLRNPADRLAQQGAGPRRLLTSAARTVRRTA</sequence>
<proteinExistence type="predicted"/>
<evidence type="ECO:0000259" key="8">
    <source>
        <dbReference type="PROSITE" id="PS50937"/>
    </source>
</evidence>
<dbReference type="GO" id="GO:0046872">
    <property type="term" value="F:metal ion binding"/>
    <property type="evidence" value="ECO:0007669"/>
    <property type="project" value="UniProtKB-KW"/>
</dbReference>
<evidence type="ECO:0000256" key="7">
    <source>
        <dbReference type="ARBA" id="ARBA00023163"/>
    </source>
</evidence>
<organism evidence="9 10">
    <name type="scientific">Bordetella genomosp. 9</name>
    <dbReference type="NCBI Taxonomy" id="1416803"/>
    <lineage>
        <taxon>Bacteria</taxon>
        <taxon>Pseudomonadati</taxon>
        <taxon>Pseudomonadota</taxon>
        <taxon>Betaproteobacteria</taxon>
        <taxon>Burkholderiales</taxon>
        <taxon>Alcaligenaceae</taxon>
        <taxon>Bordetella</taxon>
    </lineage>
</organism>
<dbReference type="GO" id="GO:0003677">
    <property type="term" value="F:DNA binding"/>
    <property type="evidence" value="ECO:0007669"/>
    <property type="project" value="UniProtKB-KW"/>
</dbReference>
<dbReference type="SMART" id="SM00422">
    <property type="entry name" value="HTH_MERR"/>
    <property type="match status" value="1"/>
</dbReference>
<evidence type="ECO:0000256" key="5">
    <source>
        <dbReference type="ARBA" id="ARBA00023015"/>
    </source>
</evidence>
<dbReference type="PANTHER" id="PTHR30204:SF0">
    <property type="entry name" value="REDOX-SENSITIVE TRANSCRIPTIONAL ACTIVATOR SOXR"/>
    <property type="match status" value="1"/>
</dbReference>
<dbReference type="Pfam" id="PF00376">
    <property type="entry name" value="MerR"/>
    <property type="match status" value="1"/>
</dbReference>
<evidence type="ECO:0000256" key="3">
    <source>
        <dbReference type="ARBA" id="ARBA00023004"/>
    </source>
</evidence>
<dbReference type="OrthoDB" id="9802944at2"/>
<dbReference type="PRINTS" id="PR00040">
    <property type="entry name" value="HTHMERR"/>
</dbReference>
<dbReference type="InterPro" id="IPR000551">
    <property type="entry name" value="MerR-type_HTH_dom"/>
</dbReference>
<dbReference type="GO" id="GO:0006979">
    <property type="term" value="P:response to oxidative stress"/>
    <property type="evidence" value="ECO:0007669"/>
    <property type="project" value="InterPro"/>
</dbReference>
<dbReference type="InterPro" id="IPR010211">
    <property type="entry name" value="Redox-sen_tscrpt-act_SoxR"/>
</dbReference>
<evidence type="ECO:0000256" key="1">
    <source>
        <dbReference type="ARBA" id="ARBA00022714"/>
    </source>
</evidence>
<keyword evidence="4" id="KW-0411">Iron-sulfur</keyword>
<keyword evidence="6" id="KW-0238">DNA-binding</keyword>
<name>A0A1W6Z5E2_9BORD</name>
<protein>
    <submittedName>
        <fullName evidence="9">Redox-sensitive transcriptional activator SoxR</fullName>
    </submittedName>
</protein>
<dbReference type="PANTHER" id="PTHR30204">
    <property type="entry name" value="REDOX-CYCLING DRUG-SENSING TRANSCRIPTIONAL ACTIVATOR SOXR"/>
    <property type="match status" value="1"/>
</dbReference>
<keyword evidence="10" id="KW-1185">Reference proteome</keyword>
<evidence type="ECO:0000256" key="4">
    <source>
        <dbReference type="ARBA" id="ARBA00023014"/>
    </source>
</evidence>
<dbReference type="GO" id="GO:0051537">
    <property type="term" value="F:2 iron, 2 sulfur cluster binding"/>
    <property type="evidence" value="ECO:0007669"/>
    <property type="project" value="UniProtKB-KW"/>
</dbReference>
<accession>A0A1W6Z5E2</accession>
<dbReference type="SUPFAM" id="SSF46955">
    <property type="entry name" value="Putative DNA-binding domain"/>
    <property type="match status" value="1"/>
</dbReference>
<dbReference type="EMBL" id="CP021109">
    <property type="protein sequence ID" value="ARP88506.1"/>
    <property type="molecule type" value="Genomic_DNA"/>
</dbReference>
<dbReference type="AlphaFoldDB" id="A0A1W6Z5E2"/>
<dbReference type="PROSITE" id="PS50937">
    <property type="entry name" value="HTH_MERR_2"/>
    <property type="match status" value="1"/>
</dbReference>
<keyword evidence="5" id="KW-0805">Transcription regulation</keyword>
<dbReference type="RefSeq" id="WP_086056166.1">
    <property type="nucleotide sequence ID" value="NZ_CP021109.1"/>
</dbReference>
<dbReference type="NCBIfam" id="TIGR01950">
    <property type="entry name" value="SoxR"/>
    <property type="match status" value="1"/>
</dbReference>
<dbReference type="Gene3D" id="1.10.1660.10">
    <property type="match status" value="1"/>
</dbReference>
<evidence type="ECO:0000256" key="6">
    <source>
        <dbReference type="ARBA" id="ARBA00023125"/>
    </source>
</evidence>
<dbReference type="Pfam" id="PF09278">
    <property type="entry name" value="MerR-DNA-bind"/>
    <property type="match status" value="1"/>
</dbReference>
<reference evidence="9 10" key="1">
    <citation type="submission" date="2017-05" db="EMBL/GenBank/DDBJ databases">
        <title>Complete and WGS of Bordetella genogroups.</title>
        <authorList>
            <person name="Spilker T."/>
            <person name="LiPuma J."/>
        </authorList>
    </citation>
    <scope>NUCLEOTIDE SEQUENCE [LARGE SCALE GENOMIC DNA]</scope>
    <source>
        <strain evidence="9 10">AU17164</strain>
    </source>
</reference>